<reference evidence="6 7" key="1">
    <citation type="journal article" date="2016" name="Front. Microbiol.">
        <title>Single-Cell (Meta-)Genomics of a Dimorphic Candidatus Thiomargarita nelsonii Reveals Genomic Plasticity.</title>
        <authorList>
            <person name="Flood B.E."/>
            <person name="Fliss P."/>
            <person name="Jones D.S."/>
            <person name="Dick G.J."/>
            <person name="Jain S."/>
            <person name="Kaster A.K."/>
            <person name="Winkel M."/>
            <person name="Mussmann M."/>
            <person name="Bailey J."/>
        </authorList>
    </citation>
    <scope>NUCLEOTIDE SEQUENCE [LARGE SCALE GENOMIC DNA]</scope>
    <source>
        <strain evidence="6">Hydrate Ridge</strain>
    </source>
</reference>
<evidence type="ECO:0000313" key="6">
    <source>
        <dbReference type="EMBL" id="TGO02092.1"/>
    </source>
</evidence>
<dbReference type="InterPro" id="IPR000847">
    <property type="entry name" value="LysR_HTH_N"/>
</dbReference>
<dbReference type="Pfam" id="PF00126">
    <property type="entry name" value="HTH_1"/>
    <property type="match status" value="1"/>
</dbReference>
<evidence type="ECO:0000313" key="7">
    <source>
        <dbReference type="Proteomes" id="UP000030428"/>
    </source>
</evidence>
<proteinExistence type="inferred from homology"/>
<name>A0A4E0QX34_9GAMM</name>
<evidence type="ECO:0000256" key="1">
    <source>
        <dbReference type="ARBA" id="ARBA00009437"/>
    </source>
</evidence>
<dbReference type="Pfam" id="PF03466">
    <property type="entry name" value="LysR_substrate"/>
    <property type="match status" value="1"/>
</dbReference>
<dbReference type="Gene3D" id="3.40.190.290">
    <property type="match status" value="1"/>
</dbReference>
<evidence type="ECO:0000256" key="2">
    <source>
        <dbReference type="ARBA" id="ARBA00023015"/>
    </source>
</evidence>
<dbReference type="SUPFAM" id="SSF53850">
    <property type="entry name" value="Periplasmic binding protein-like II"/>
    <property type="match status" value="1"/>
</dbReference>
<gene>
    <name evidence="6" type="ORF">PN36_30610</name>
</gene>
<dbReference type="GO" id="GO:0000976">
    <property type="term" value="F:transcription cis-regulatory region binding"/>
    <property type="evidence" value="ECO:0007669"/>
    <property type="project" value="TreeGrafter"/>
</dbReference>
<dbReference type="SUPFAM" id="SSF46785">
    <property type="entry name" value="Winged helix' DNA-binding domain"/>
    <property type="match status" value="1"/>
</dbReference>
<dbReference type="AlphaFoldDB" id="A0A4E0QX34"/>
<dbReference type="PANTHER" id="PTHR30126:SF5">
    <property type="entry name" value="HTH-TYPE TRANSCRIPTIONAL ACTIVATOR CMPR"/>
    <property type="match status" value="1"/>
</dbReference>
<comment type="similarity">
    <text evidence="1">Belongs to the LysR transcriptional regulatory family.</text>
</comment>
<dbReference type="InterPro" id="IPR005119">
    <property type="entry name" value="LysR_subst-bd"/>
</dbReference>
<evidence type="ECO:0000259" key="5">
    <source>
        <dbReference type="PROSITE" id="PS50931"/>
    </source>
</evidence>
<protein>
    <recommendedName>
        <fullName evidence="5">HTH lysR-type domain-containing protein</fullName>
    </recommendedName>
</protein>
<dbReference type="Gene3D" id="1.10.10.10">
    <property type="entry name" value="Winged helix-like DNA-binding domain superfamily/Winged helix DNA-binding domain"/>
    <property type="match status" value="1"/>
</dbReference>
<accession>A0A4E0QX34</accession>
<dbReference type="PROSITE" id="PS50931">
    <property type="entry name" value="HTH_LYSR"/>
    <property type="match status" value="1"/>
</dbReference>
<keyword evidence="3" id="KW-0238">DNA-binding</keyword>
<keyword evidence="7" id="KW-1185">Reference proteome</keyword>
<dbReference type="PANTHER" id="PTHR30126">
    <property type="entry name" value="HTH-TYPE TRANSCRIPTIONAL REGULATOR"/>
    <property type="match status" value="1"/>
</dbReference>
<comment type="caution">
    <text evidence="6">The sequence shown here is derived from an EMBL/GenBank/DDBJ whole genome shotgun (WGS) entry which is preliminary data.</text>
</comment>
<evidence type="ECO:0000256" key="4">
    <source>
        <dbReference type="ARBA" id="ARBA00023163"/>
    </source>
</evidence>
<dbReference type="EMBL" id="JSZA02000229">
    <property type="protein sequence ID" value="TGO02092.1"/>
    <property type="molecule type" value="Genomic_DNA"/>
</dbReference>
<evidence type="ECO:0000256" key="3">
    <source>
        <dbReference type="ARBA" id="ARBA00023125"/>
    </source>
</evidence>
<dbReference type="InterPro" id="IPR036390">
    <property type="entry name" value="WH_DNA-bd_sf"/>
</dbReference>
<keyword evidence="4" id="KW-0804">Transcription</keyword>
<organism evidence="6 7">
    <name type="scientific">Candidatus Thiomargarita nelsonii</name>
    <dbReference type="NCBI Taxonomy" id="1003181"/>
    <lineage>
        <taxon>Bacteria</taxon>
        <taxon>Pseudomonadati</taxon>
        <taxon>Pseudomonadota</taxon>
        <taxon>Gammaproteobacteria</taxon>
        <taxon>Thiotrichales</taxon>
        <taxon>Thiotrichaceae</taxon>
        <taxon>Thiomargarita</taxon>
    </lineage>
</organism>
<keyword evidence="2" id="KW-0805">Transcription regulation</keyword>
<dbReference type="PRINTS" id="PR00039">
    <property type="entry name" value="HTHLYSR"/>
</dbReference>
<sequence>MKKTNTEFLIRHITLRQLQIYETVVRLGNYSQAGRLLHLTQPTVSMQIKKLSDAIGLPLLEQVGKRTHPTTAGRHVYTTACNILEQLSELENTIAEHKGVVKGNLQIAVVTTAKYFLPHILGAFIESHPQVKPSLTVGNRALVLERLRSNLDDLLIMGQVPEDLKVEAHPFMQNTLVVISHPDHPLAQSRDIPLEYLSKERFLEREQGSGTRLLMDHLFAKHGIKIEPYMELGSSEAIKQAVMAGLGISVLSLHNLRLELNGKYVVILDVEGFPLQKLWYVVYLKDKKLSLATRTFIEFIRDTSNHRLPASRSDC</sequence>
<dbReference type="GO" id="GO:0003700">
    <property type="term" value="F:DNA-binding transcription factor activity"/>
    <property type="evidence" value="ECO:0007669"/>
    <property type="project" value="InterPro"/>
</dbReference>
<feature type="domain" description="HTH lysR-type" evidence="5">
    <location>
        <begin position="13"/>
        <end position="70"/>
    </location>
</feature>
<dbReference type="Proteomes" id="UP000030428">
    <property type="component" value="Unassembled WGS sequence"/>
</dbReference>
<dbReference type="CDD" id="cd08419">
    <property type="entry name" value="PBP2_CbbR_RubisCO_like"/>
    <property type="match status" value="1"/>
</dbReference>
<dbReference type="InterPro" id="IPR036388">
    <property type="entry name" value="WH-like_DNA-bd_sf"/>
</dbReference>